<reference evidence="1 2" key="1">
    <citation type="submission" date="2018-03" db="EMBL/GenBank/DDBJ databases">
        <authorList>
            <person name="Keele B.F."/>
        </authorList>
    </citation>
    <scope>NUCLEOTIDE SEQUENCE [LARGE SCALE GENOMIC DNA]</scope>
    <source>
        <strain evidence="1">ZCTH4_d</strain>
    </source>
</reference>
<proteinExistence type="predicted"/>
<accession>A0A3E0K5K8</accession>
<evidence type="ECO:0000313" key="1">
    <source>
        <dbReference type="EMBL" id="REJ28951.1"/>
    </source>
</evidence>
<dbReference type="Proteomes" id="UP000257014">
    <property type="component" value="Unassembled WGS sequence"/>
</dbReference>
<evidence type="ECO:0000313" key="2">
    <source>
        <dbReference type="Proteomes" id="UP000257014"/>
    </source>
</evidence>
<dbReference type="EMBL" id="QEWE01000015">
    <property type="protein sequence ID" value="REJ28951.1"/>
    <property type="molecule type" value="Genomic_DNA"/>
</dbReference>
<protein>
    <submittedName>
        <fullName evidence="1">Uncharacterized protein</fullName>
    </submittedName>
</protein>
<gene>
    <name evidence="1" type="ORF">C6P37_06775</name>
</gene>
<comment type="caution">
    <text evidence="1">The sequence shown here is derived from an EMBL/GenBank/DDBJ whole genome shotgun (WGS) entry which is preliminary data.</text>
</comment>
<name>A0A3E0K5K8_9BACI</name>
<sequence length="103" mass="11683">MRFGAAARALRIGTFAVFCPGGPGLKRKKLQIAAGKMRFVYAGFRTKYIFDQLKYKKNHGKIAWPPVFLVHRIIVIGNGNIRPVYIKPVPSERWHASICGRWA</sequence>
<organism evidence="1 2">
    <name type="scientific">Caldibacillus debilis</name>
    <dbReference type="NCBI Taxonomy" id="301148"/>
    <lineage>
        <taxon>Bacteria</taxon>
        <taxon>Bacillati</taxon>
        <taxon>Bacillota</taxon>
        <taxon>Bacilli</taxon>
        <taxon>Bacillales</taxon>
        <taxon>Bacillaceae</taxon>
        <taxon>Caldibacillus</taxon>
    </lineage>
</organism>
<dbReference type="AlphaFoldDB" id="A0A3E0K5K8"/>